<dbReference type="Proteomes" id="UP000280668">
    <property type="component" value="Unassembled WGS sequence"/>
</dbReference>
<dbReference type="SUPFAM" id="SSF103473">
    <property type="entry name" value="MFS general substrate transporter"/>
    <property type="match status" value="1"/>
</dbReference>
<dbReference type="InterPro" id="IPR011701">
    <property type="entry name" value="MFS"/>
</dbReference>
<comment type="caution">
    <text evidence="8">The sequence shown here is derived from an EMBL/GenBank/DDBJ whole genome shotgun (WGS) entry which is preliminary data.</text>
</comment>
<dbReference type="GO" id="GO:0005886">
    <property type="term" value="C:plasma membrane"/>
    <property type="evidence" value="ECO:0007669"/>
    <property type="project" value="UniProtKB-SubCell"/>
</dbReference>
<dbReference type="InterPro" id="IPR020846">
    <property type="entry name" value="MFS_dom"/>
</dbReference>
<comment type="subcellular location">
    <subcellularLocation>
        <location evidence="1">Cell membrane</location>
        <topology evidence="1">Multi-pass membrane protein</topology>
    </subcellularLocation>
</comment>
<feature type="transmembrane region" description="Helical" evidence="6">
    <location>
        <begin position="312"/>
        <end position="333"/>
    </location>
</feature>
<evidence type="ECO:0000256" key="4">
    <source>
        <dbReference type="ARBA" id="ARBA00022989"/>
    </source>
</evidence>
<dbReference type="PANTHER" id="PTHR43124:SF3">
    <property type="entry name" value="CHLORAMPHENICOL EFFLUX PUMP RV0191"/>
    <property type="match status" value="1"/>
</dbReference>
<dbReference type="Gene3D" id="1.20.1250.20">
    <property type="entry name" value="MFS general substrate transporter like domains"/>
    <property type="match status" value="2"/>
</dbReference>
<dbReference type="CDD" id="cd06174">
    <property type="entry name" value="MFS"/>
    <property type="match status" value="1"/>
</dbReference>
<dbReference type="GO" id="GO:0022857">
    <property type="term" value="F:transmembrane transporter activity"/>
    <property type="evidence" value="ECO:0007669"/>
    <property type="project" value="InterPro"/>
</dbReference>
<protein>
    <submittedName>
        <fullName evidence="8">Sugar phosphate permease</fullName>
    </submittedName>
</protein>
<organism evidence="8 9">
    <name type="scientific">Bogoriella caseilytica</name>
    <dbReference type="NCBI Taxonomy" id="56055"/>
    <lineage>
        <taxon>Bacteria</taxon>
        <taxon>Bacillati</taxon>
        <taxon>Actinomycetota</taxon>
        <taxon>Actinomycetes</taxon>
        <taxon>Micrococcales</taxon>
        <taxon>Bogoriellaceae</taxon>
        <taxon>Bogoriella</taxon>
    </lineage>
</organism>
<keyword evidence="3 6" id="KW-0812">Transmembrane</keyword>
<evidence type="ECO:0000256" key="1">
    <source>
        <dbReference type="ARBA" id="ARBA00004651"/>
    </source>
</evidence>
<dbReference type="InterPro" id="IPR050189">
    <property type="entry name" value="MFS_Efflux_Transporters"/>
</dbReference>
<keyword evidence="4 6" id="KW-1133">Transmembrane helix</keyword>
<dbReference type="PANTHER" id="PTHR43124">
    <property type="entry name" value="PURINE EFFLUX PUMP PBUE"/>
    <property type="match status" value="1"/>
</dbReference>
<dbReference type="OrthoDB" id="4332123at2"/>
<feature type="transmembrane region" description="Helical" evidence="6">
    <location>
        <begin position="256"/>
        <end position="275"/>
    </location>
</feature>
<evidence type="ECO:0000256" key="3">
    <source>
        <dbReference type="ARBA" id="ARBA00022692"/>
    </source>
</evidence>
<keyword evidence="2" id="KW-1003">Cell membrane</keyword>
<dbReference type="RefSeq" id="WP_123302513.1">
    <property type="nucleotide sequence ID" value="NZ_RKHK01000001.1"/>
</dbReference>
<dbReference type="AlphaFoldDB" id="A0A3N2B9A6"/>
<feature type="transmembrane region" description="Helical" evidence="6">
    <location>
        <begin position="287"/>
        <end position="306"/>
    </location>
</feature>
<dbReference type="EMBL" id="RKHK01000001">
    <property type="protein sequence ID" value="ROR71853.1"/>
    <property type="molecule type" value="Genomic_DNA"/>
</dbReference>
<evidence type="ECO:0000256" key="5">
    <source>
        <dbReference type="ARBA" id="ARBA00023136"/>
    </source>
</evidence>
<feature type="transmembrane region" description="Helical" evidence="6">
    <location>
        <begin position="220"/>
        <end position="244"/>
    </location>
</feature>
<feature type="transmembrane region" description="Helical" evidence="6">
    <location>
        <begin position="83"/>
        <end position="103"/>
    </location>
</feature>
<feature type="transmembrane region" description="Helical" evidence="6">
    <location>
        <begin position="387"/>
        <end position="405"/>
    </location>
</feature>
<evidence type="ECO:0000256" key="2">
    <source>
        <dbReference type="ARBA" id="ARBA00022475"/>
    </source>
</evidence>
<reference evidence="8 9" key="1">
    <citation type="submission" date="2018-11" db="EMBL/GenBank/DDBJ databases">
        <title>Sequencing the genomes of 1000 actinobacteria strains.</title>
        <authorList>
            <person name="Klenk H.-P."/>
        </authorList>
    </citation>
    <scope>NUCLEOTIDE SEQUENCE [LARGE SCALE GENOMIC DNA]</scope>
    <source>
        <strain evidence="8 9">DSM 11294</strain>
    </source>
</reference>
<proteinExistence type="predicted"/>
<name>A0A3N2B9A6_9MICO</name>
<evidence type="ECO:0000313" key="8">
    <source>
        <dbReference type="EMBL" id="ROR71853.1"/>
    </source>
</evidence>
<evidence type="ECO:0000256" key="6">
    <source>
        <dbReference type="SAM" id="Phobius"/>
    </source>
</evidence>
<gene>
    <name evidence="8" type="ORF">EDD31_0191</name>
</gene>
<sequence length="446" mass="46913">MRPFQAPAPRRQAALVWSAALTGYVIAVTARTSFGVSGTEATERFEISASVLSLFAIAQLAVYAGAQVPAGLLLDRLGSRKMIAAGGVLIAAGHLLLAFAPTLTLAVTARVLVGLGDAATFVSALRLLPAWFPAHRVPMLTQLTSQVGQLGQIISAVPFLAVLVTIGWAPSFTGLAVLSAVGVITTLVLVRDQPPGAVPRQVDRSGRVPVSAVLREPGTWLGLSTHFVTGFAPMTFLLLWGVPFLTDGQGRTAGEASALLVTVTLGGLAGAPLVGSFTARHPLRRSWMALAVVGLTVLAWCLVLVFPAPRPLWQLVFLALALGLCGPASMIGFDFARSFVPAPRLGTATALVNVGGFTGAVVAIFLIGAVLDLAHAHGIRDPDAYRLAMSSQAVLWLVGIAAIAVTRRRARRRMAALGIHVPPARGVLRRMLQDLWSDIRRLWSGR</sequence>
<feature type="transmembrane region" description="Helical" evidence="6">
    <location>
        <begin position="345"/>
        <end position="367"/>
    </location>
</feature>
<dbReference type="Pfam" id="PF07690">
    <property type="entry name" value="MFS_1"/>
    <property type="match status" value="1"/>
</dbReference>
<feature type="transmembrane region" description="Helical" evidence="6">
    <location>
        <begin position="51"/>
        <end position="74"/>
    </location>
</feature>
<feature type="transmembrane region" description="Helical" evidence="6">
    <location>
        <begin position="172"/>
        <end position="190"/>
    </location>
</feature>
<evidence type="ECO:0000313" key="9">
    <source>
        <dbReference type="Proteomes" id="UP000280668"/>
    </source>
</evidence>
<dbReference type="InterPro" id="IPR036259">
    <property type="entry name" value="MFS_trans_sf"/>
</dbReference>
<keyword evidence="5 6" id="KW-0472">Membrane</keyword>
<keyword evidence="9" id="KW-1185">Reference proteome</keyword>
<evidence type="ECO:0000259" key="7">
    <source>
        <dbReference type="PROSITE" id="PS50850"/>
    </source>
</evidence>
<dbReference type="PROSITE" id="PS50850">
    <property type="entry name" value="MFS"/>
    <property type="match status" value="1"/>
</dbReference>
<feature type="domain" description="Major facilitator superfamily (MFS) profile" evidence="7">
    <location>
        <begin position="15"/>
        <end position="411"/>
    </location>
</feature>
<accession>A0A3N2B9A6</accession>